<evidence type="ECO:0000259" key="4">
    <source>
        <dbReference type="Pfam" id="PF18294"/>
    </source>
</evidence>
<evidence type="ECO:0000313" key="6">
    <source>
        <dbReference type="Proteomes" id="UP000294616"/>
    </source>
</evidence>
<dbReference type="Gene3D" id="3.90.226.10">
    <property type="entry name" value="2-enoyl-CoA Hydratase, Chain A, domain 1"/>
    <property type="match status" value="1"/>
</dbReference>
<protein>
    <submittedName>
        <fullName evidence="5">C-terminal processing protease CtpA/Prc</fullName>
    </submittedName>
</protein>
<dbReference type="Pfam" id="PF18294">
    <property type="entry name" value="Pept_S41_N"/>
    <property type="match status" value="1"/>
</dbReference>
<dbReference type="GO" id="GO:0008236">
    <property type="term" value="F:serine-type peptidase activity"/>
    <property type="evidence" value="ECO:0007669"/>
    <property type="project" value="InterPro"/>
</dbReference>
<dbReference type="PROSITE" id="PS51257">
    <property type="entry name" value="PROKAR_LIPOPROTEIN"/>
    <property type="match status" value="1"/>
</dbReference>
<reference evidence="5 6" key="1">
    <citation type="submission" date="2019-03" db="EMBL/GenBank/DDBJ databases">
        <title>Genomic Encyclopedia of Archaeal and Bacterial Type Strains, Phase II (KMG-II): from individual species to whole genera.</title>
        <authorList>
            <person name="Goeker M."/>
        </authorList>
    </citation>
    <scope>NUCLEOTIDE SEQUENCE [LARGE SCALE GENOMIC DNA]</scope>
    <source>
        <strain evidence="5 6">DSM 22554</strain>
    </source>
</reference>
<evidence type="ECO:0000259" key="3">
    <source>
        <dbReference type="Pfam" id="PF03572"/>
    </source>
</evidence>
<feature type="region of interest" description="Disordered" evidence="1">
    <location>
        <begin position="28"/>
        <end position="47"/>
    </location>
</feature>
<feature type="chain" id="PRO_5020361740" evidence="2">
    <location>
        <begin position="29"/>
        <end position="512"/>
    </location>
</feature>
<dbReference type="PANTHER" id="PTHR32060">
    <property type="entry name" value="TAIL-SPECIFIC PROTEASE"/>
    <property type="match status" value="1"/>
</dbReference>
<comment type="caution">
    <text evidence="5">The sequence shown here is derived from an EMBL/GenBank/DDBJ whole genome shotgun (WGS) entry which is preliminary data.</text>
</comment>
<feature type="domain" description="Tail specific protease" evidence="3">
    <location>
        <begin position="228"/>
        <end position="428"/>
    </location>
</feature>
<dbReference type="Gene3D" id="2.30.42.10">
    <property type="match status" value="1"/>
</dbReference>
<keyword evidence="5" id="KW-0645">Protease</keyword>
<accession>A0A4R1LVH6</accession>
<name>A0A4R1LVH6_9SPHI</name>
<dbReference type="InterPro" id="IPR036034">
    <property type="entry name" value="PDZ_sf"/>
</dbReference>
<dbReference type="InterPro" id="IPR041613">
    <property type="entry name" value="Pept_S41_N"/>
</dbReference>
<feature type="signal peptide" evidence="2">
    <location>
        <begin position="1"/>
        <end position="28"/>
    </location>
</feature>
<dbReference type="GO" id="GO:0006508">
    <property type="term" value="P:proteolysis"/>
    <property type="evidence" value="ECO:0007669"/>
    <property type="project" value="UniProtKB-KW"/>
</dbReference>
<sequence>MNRYISFLKKYFLLSSITVLLFSASCQKSDAPAPIPPRTRDTSRVPGNPASNTAVNTWITDSMRIYYYWNESIPKDDLLNLKLAPPDFFESILDDADRFSWIQNVDDLNDNLAGVSTTTGLNIMLVSYNDDKNVLGVVRYVIPGSPADNLGIKRGVLFSEINGTTMTPGNYETLLDPYFNGESFQITLATIENDVVKEGNKVNLSVTRVDEPSVYYHKIFTTNSGKEVGYIFYNRFLNEKADELFSVFNEFKSSGVNELILDLRYNLGGGISVSGVLAALIKQSYNKDQIFVNYNYNKLFNALIPLEERNDSFAKLFPAVSNIQNTDNAISDIDSKVKNANLNLPKVYILGTYNSASASELVIHNLAPYMQVIHIGETTRGKNEGSITIEDKRTPRVINWALQPIIVKLADKNGEGDYDQGLIPDYEVDETDVLPLLPIGSEQDPLVAKALSLIDPISSPQARARTMAITPTPLLQKVSFANKFDERTMKAKPVQVDGTIDTETLKKIKEEK</sequence>
<evidence type="ECO:0000256" key="1">
    <source>
        <dbReference type="SAM" id="MobiDB-lite"/>
    </source>
</evidence>
<dbReference type="CDD" id="cd07561">
    <property type="entry name" value="Peptidase_S41_CPP_like"/>
    <property type="match status" value="1"/>
</dbReference>
<dbReference type="GO" id="GO:0004175">
    <property type="term" value="F:endopeptidase activity"/>
    <property type="evidence" value="ECO:0007669"/>
    <property type="project" value="TreeGrafter"/>
</dbReference>
<dbReference type="Pfam" id="PF03572">
    <property type="entry name" value="Peptidase_S41"/>
    <property type="match status" value="1"/>
</dbReference>
<evidence type="ECO:0000256" key="2">
    <source>
        <dbReference type="SAM" id="SignalP"/>
    </source>
</evidence>
<gene>
    <name evidence="5" type="ORF">C8N28_1362</name>
</gene>
<organism evidence="5 6">
    <name type="scientific">Albibacterium bauzanense</name>
    <dbReference type="NCBI Taxonomy" id="653929"/>
    <lineage>
        <taxon>Bacteria</taxon>
        <taxon>Pseudomonadati</taxon>
        <taxon>Bacteroidota</taxon>
        <taxon>Sphingobacteriia</taxon>
        <taxon>Sphingobacteriales</taxon>
        <taxon>Sphingobacteriaceae</taxon>
        <taxon>Albibacterium</taxon>
    </lineage>
</organism>
<dbReference type="GO" id="GO:0030288">
    <property type="term" value="C:outer membrane-bounded periplasmic space"/>
    <property type="evidence" value="ECO:0007669"/>
    <property type="project" value="TreeGrafter"/>
</dbReference>
<dbReference type="AlphaFoldDB" id="A0A4R1LVH6"/>
<dbReference type="SUPFAM" id="SSF52096">
    <property type="entry name" value="ClpP/crotonase"/>
    <property type="match status" value="1"/>
</dbReference>
<dbReference type="Gene3D" id="3.30.750.170">
    <property type="match status" value="1"/>
</dbReference>
<proteinExistence type="predicted"/>
<dbReference type="InterPro" id="IPR005151">
    <property type="entry name" value="Tail-specific_protease"/>
</dbReference>
<dbReference type="EMBL" id="SMGO01000002">
    <property type="protein sequence ID" value="TCK82777.1"/>
    <property type="molecule type" value="Genomic_DNA"/>
</dbReference>
<dbReference type="OrthoDB" id="7168509at2"/>
<keyword evidence="5" id="KW-0378">Hydrolase</keyword>
<evidence type="ECO:0000313" key="5">
    <source>
        <dbReference type="EMBL" id="TCK82777.1"/>
    </source>
</evidence>
<feature type="domain" description="Peptidase S41 N-terminal" evidence="4">
    <location>
        <begin position="54"/>
        <end position="101"/>
    </location>
</feature>
<dbReference type="SUPFAM" id="SSF50156">
    <property type="entry name" value="PDZ domain-like"/>
    <property type="match status" value="1"/>
</dbReference>
<dbReference type="PANTHER" id="PTHR32060:SF30">
    <property type="entry name" value="CARBOXY-TERMINAL PROCESSING PROTEASE CTPA"/>
    <property type="match status" value="1"/>
</dbReference>
<keyword evidence="6" id="KW-1185">Reference proteome</keyword>
<keyword evidence="2" id="KW-0732">Signal</keyword>
<dbReference type="InterPro" id="IPR029045">
    <property type="entry name" value="ClpP/crotonase-like_dom_sf"/>
</dbReference>
<dbReference type="Proteomes" id="UP000294616">
    <property type="component" value="Unassembled WGS sequence"/>
</dbReference>
<dbReference type="GO" id="GO:0007165">
    <property type="term" value="P:signal transduction"/>
    <property type="evidence" value="ECO:0007669"/>
    <property type="project" value="TreeGrafter"/>
</dbReference>